<dbReference type="Gramene" id="Manes.09G029500.1.v8.1">
    <property type="protein sequence ID" value="Manes.09G029500.1.v8.1.CDS"/>
    <property type="gene ID" value="Manes.09G029500.v8.1"/>
</dbReference>
<comment type="similarity">
    <text evidence="2">Belongs to the peptidase S41A family.</text>
</comment>
<evidence type="ECO:0000256" key="2">
    <source>
        <dbReference type="ARBA" id="ARBA00009179"/>
    </source>
</evidence>
<dbReference type="Gene3D" id="3.90.226.10">
    <property type="entry name" value="2-enoyl-CoA Hydratase, Chain A, domain 1"/>
    <property type="match status" value="1"/>
</dbReference>
<keyword evidence="4" id="KW-0378">Hydrolase</keyword>
<dbReference type="SMART" id="SM00228">
    <property type="entry name" value="PDZ"/>
    <property type="match status" value="1"/>
</dbReference>
<keyword evidence="3" id="KW-0645">Protease</keyword>
<dbReference type="GO" id="GO:0004175">
    <property type="term" value="F:endopeptidase activity"/>
    <property type="evidence" value="ECO:0000318"/>
    <property type="project" value="GO_Central"/>
</dbReference>
<dbReference type="NCBIfam" id="TIGR00225">
    <property type="entry name" value="prc"/>
    <property type="match status" value="1"/>
</dbReference>
<evidence type="ECO:0000256" key="6">
    <source>
        <dbReference type="ARBA" id="ARBA00023078"/>
    </source>
</evidence>
<dbReference type="STRING" id="3983.A0A2C9V8N3"/>
<proteinExistence type="inferred from homology"/>
<dbReference type="FunFam" id="3.30.750.44:FF:000010">
    <property type="entry name" value="Carboxyl-terminal-processing peptidase 1 chloroplastic"/>
    <property type="match status" value="1"/>
</dbReference>
<dbReference type="PANTHER" id="PTHR32060:SF22">
    <property type="entry name" value="CARBOXYL-TERMINAL-PROCESSING PEPTIDASE 3, CHLOROPLASTIC"/>
    <property type="match status" value="1"/>
</dbReference>
<keyword evidence="12" id="KW-1185">Reference proteome</keyword>
<dbReference type="FunFam" id="3.30.750.44:FF:000002">
    <property type="entry name" value="carboxyl-terminal-processing peptidase 2, chloroplastic"/>
    <property type="match status" value="1"/>
</dbReference>
<dbReference type="PANTHER" id="PTHR32060">
    <property type="entry name" value="TAIL-SPECIFIC PROTEASE"/>
    <property type="match status" value="1"/>
</dbReference>
<evidence type="ECO:0000256" key="3">
    <source>
        <dbReference type="ARBA" id="ARBA00022670"/>
    </source>
</evidence>
<evidence type="ECO:0000256" key="1">
    <source>
        <dbReference type="ARBA" id="ARBA00004456"/>
    </source>
</evidence>
<dbReference type="PROSITE" id="PS50106">
    <property type="entry name" value="PDZ"/>
    <property type="match status" value="1"/>
</dbReference>
<dbReference type="SMART" id="SM00245">
    <property type="entry name" value="TSPc"/>
    <property type="match status" value="1"/>
</dbReference>
<evidence type="ECO:0000313" key="11">
    <source>
        <dbReference type="EMBL" id="OAY40533.1"/>
    </source>
</evidence>
<evidence type="ECO:0000256" key="9">
    <source>
        <dbReference type="ARBA" id="ARBA00066637"/>
    </source>
</evidence>
<sequence length="513" mass="55129">MEPLPLRSNFDLSPISSALPKPALLPLFSSRRISTSIRPHVSRKWSFYCASSLHTIKQTKPGPQSNAPDFFRSVGRGFIGFAAGAAALASLCCDSPAFAESVTVAFPVSRAREVNTVQRTLVEAWGLIRETFVDPTFNHQDWDLKLQQTMVEMFPLNSADAAYTKISAMLSTLGDPFTRIISPKEYQSFRIGSDGNLQGVGIFINVEPKSGQLVVLSCVEGSPAARAGIHGGDELIEINGERLDGLDSEAAARKLRGRVGTSVTVKVHSVQDSTSDSSIKEVKLPREYIKLSPIASSIIPHRTPDGRQTKTGYVKLSTFSQSAAADMANAVHEMETQGVHSYILDLRNNPGGLVKAGLDVAQIWLDGDETLVNTIDRDGNMLPISMVDGHAVTHDPLVVLINEGSASASEILAGALHDNGRAILVGHKTFGKGKIQSVTELHDGSALFVTVAKYLSPALHDIDQVGIMPDVQCTTEMLNSPKDESSASSLEADSCIMVAEHELDIQESRGTAS</sequence>
<dbReference type="Pfam" id="PF17820">
    <property type="entry name" value="PDZ_6"/>
    <property type="match status" value="1"/>
</dbReference>
<dbReference type="GO" id="GO:0006508">
    <property type="term" value="P:proteolysis"/>
    <property type="evidence" value="ECO:0007669"/>
    <property type="project" value="UniProtKB-KW"/>
</dbReference>
<gene>
    <name evidence="11" type="ORF">MANES_09G029500v8</name>
</gene>
<dbReference type="Pfam" id="PF03572">
    <property type="entry name" value="Peptidase_S41"/>
    <property type="match status" value="1"/>
</dbReference>
<dbReference type="OrthoDB" id="43580at2759"/>
<dbReference type="GO" id="GO:0004252">
    <property type="term" value="F:serine-type endopeptidase activity"/>
    <property type="evidence" value="ECO:0007669"/>
    <property type="project" value="UniProtKB-EC"/>
</dbReference>
<dbReference type="GO" id="GO:0009543">
    <property type="term" value="C:chloroplast thylakoid lumen"/>
    <property type="evidence" value="ECO:0007669"/>
    <property type="project" value="UniProtKB-SubCell"/>
</dbReference>
<dbReference type="InterPro" id="IPR001478">
    <property type="entry name" value="PDZ"/>
</dbReference>
<feature type="domain" description="PDZ" evidence="10">
    <location>
        <begin position="186"/>
        <end position="256"/>
    </location>
</feature>
<dbReference type="InterPro" id="IPR041489">
    <property type="entry name" value="PDZ_6"/>
</dbReference>
<dbReference type="OMA" id="QMWLDGN"/>
<dbReference type="InterPro" id="IPR036034">
    <property type="entry name" value="PDZ_sf"/>
</dbReference>
<dbReference type="CDD" id="cd06782">
    <property type="entry name" value="cpPDZ_CPP-like"/>
    <property type="match status" value="1"/>
</dbReference>
<protein>
    <recommendedName>
        <fullName evidence="9">C-terminal processing peptidase</fullName>
        <ecNumber evidence="9">3.4.21.102</ecNumber>
    </recommendedName>
</protein>
<dbReference type="SUPFAM" id="SSF52096">
    <property type="entry name" value="ClpP/crotonase"/>
    <property type="match status" value="1"/>
</dbReference>
<evidence type="ECO:0000259" key="10">
    <source>
        <dbReference type="PROSITE" id="PS50106"/>
    </source>
</evidence>
<dbReference type="InterPro" id="IPR005151">
    <property type="entry name" value="Tail-specific_protease"/>
</dbReference>
<dbReference type="Gene3D" id="3.30.750.44">
    <property type="match status" value="1"/>
</dbReference>
<dbReference type="EMBL" id="CM004395">
    <property type="protein sequence ID" value="OAY40533.1"/>
    <property type="molecule type" value="Genomic_DNA"/>
</dbReference>
<dbReference type="Gene3D" id="2.30.42.10">
    <property type="match status" value="1"/>
</dbReference>
<reference evidence="12" key="1">
    <citation type="journal article" date="2016" name="Nat. Biotechnol.">
        <title>Sequencing wild and cultivated cassava and related species reveals extensive interspecific hybridization and genetic diversity.</title>
        <authorList>
            <person name="Bredeson J.V."/>
            <person name="Lyons J.B."/>
            <person name="Prochnik S.E."/>
            <person name="Wu G.A."/>
            <person name="Ha C.M."/>
            <person name="Edsinger-Gonzales E."/>
            <person name="Grimwood J."/>
            <person name="Schmutz J."/>
            <person name="Rabbi I.Y."/>
            <person name="Egesi C."/>
            <person name="Nauluvula P."/>
            <person name="Lebot V."/>
            <person name="Ndunguru J."/>
            <person name="Mkamilo G."/>
            <person name="Bart R.S."/>
            <person name="Setter T.L."/>
            <person name="Gleadow R.M."/>
            <person name="Kulakow P."/>
            <person name="Ferguson M.E."/>
            <person name="Rounsley S."/>
            <person name="Rokhsar D.S."/>
        </authorList>
    </citation>
    <scope>NUCLEOTIDE SEQUENCE [LARGE SCALE GENOMIC DNA]</scope>
    <source>
        <strain evidence="12">cv. AM560-2</strain>
    </source>
</reference>
<evidence type="ECO:0000256" key="4">
    <source>
        <dbReference type="ARBA" id="ARBA00022801"/>
    </source>
</evidence>
<dbReference type="EC" id="3.4.21.102" evidence="9"/>
<evidence type="ECO:0000256" key="8">
    <source>
        <dbReference type="ARBA" id="ARBA00060065"/>
    </source>
</evidence>
<dbReference type="InterPro" id="IPR004447">
    <property type="entry name" value="Peptidase_S41A"/>
</dbReference>
<comment type="subcellular location">
    <subcellularLocation>
        <location evidence="1">Plastid</location>
        <location evidence="1">Chloroplast thylakoid lumen</location>
    </subcellularLocation>
</comment>
<comment type="caution">
    <text evidence="11">The sequence shown here is derived from an EMBL/GenBank/DDBJ whole genome shotgun (WGS) entry which is preliminary data.</text>
</comment>
<dbReference type="FunFam" id="2.30.42.10:FF:000063">
    <property type="entry name" value="Peptidase, S41 family"/>
    <property type="match status" value="1"/>
</dbReference>
<evidence type="ECO:0000256" key="5">
    <source>
        <dbReference type="ARBA" id="ARBA00022825"/>
    </source>
</evidence>
<keyword evidence="5" id="KW-0720">Serine protease</keyword>
<name>A0A2C9V8N3_MANES</name>
<evidence type="ECO:0000256" key="7">
    <source>
        <dbReference type="ARBA" id="ARBA00051784"/>
    </source>
</evidence>
<keyword evidence="6" id="KW-0793">Thylakoid</keyword>
<comment type="catalytic activity">
    <reaction evidence="7">
        <text>The enzyme shows specific recognition of a C-terminal tripeptide, Xaa-Yaa-Zaa, in which Xaa is preferably Ala or Leu, Yaa is preferably Ala or Tyr, and Zaa is preferably Ala, but then cleaves at a variable distance from the C-terminus. A typical cleavage is -Ala-Ala-|-Arg-Ala-Ala-Lys-Glu-Asn-Tyr-Ala-Leu-Ala-Ala.</text>
        <dbReference type="EC" id="3.4.21.102"/>
    </reaction>
</comment>
<comment type="function">
    <text evidence="8">Protease involved in the C-terminal processing of the chloroplastic D1 protein of photosystem II. This proteolytic processing is necessary to allow the light-driven assembly of the tetranuclear manganese cluster, which is responsible for photosynthetic water oxidation.</text>
</comment>
<dbReference type="AlphaFoldDB" id="A0A2C9V8N3"/>
<dbReference type="FunFam" id="3.90.226.10:FF:000023">
    <property type="entry name" value="Carboxyl-terminal processing protease"/>
    <property type="match status" value="1"/>
</dbReference>
<evidence type="ECO:0000313" key="12">
    <source>
        <dbReference type="Proteomes" id="UP000091857"/>
    </source>
</evidence>
<accession>A0A2C9V8N3</accession>
<dbReference type="Proteomes" id="UP000091857">
    <property type="component" value="Chromosome 9"/>
</dbReference>
<dbReference type="InterPro" id="IPR029045">
    <property type="entry name" value="ClpP/crotonase-like_dom_sf"/>
</dbReference>
<dbReference type="CDD" id="cd07560">
    <property type="entry name" value="Peptidase_S41_CPP"/>
    <property type="match status" value="1"/>
</dbReference>
<dbReference type="SUPFAM" id="SSF50156">
    <property type="entry name" value="PDZ domain-like"/>
    <property type="match status" value="1"/>
</dbReference>
<organism evidence="11 12">
    <name type="scientific">Manihot esculenta</name>
    <name type="common">Cassava</name>
    <name type="synonym">Jatropha manihot</name>
    <dbReference type="NCBI Taxonomy" id="3983"/>
    <lineage>
        <taxon>Eukaryota</taxon>
        <taxon>Viridiplantae</taxon>
        <taxon>Streptophyta</taxon>
        <taxon>Embryophyta</taxon>
        <taxon>Tracheophyta</taxon>
        <taxon>Spermatophyta</taxon>
        <taxon>Magnoliopsida</taxon>
        <taxon>eudicotyledons</taxon>
        <taxon>Gunneridae</taxon>
        <taxon>Pentapetalae</taxon>
        <taxon>rosids</taxon>
        <taxon>fabids</taxon>
        <taxon>Malpighiales</taxon>
        <taxon>Euphorbiaceae</taxon>
        <taxon>Crotonoideae</taxon>
        <taxon>Manihoteae</taxon>
        <taxon>Manihot</taxon>
    </lineage>
</organism>